<evidence type="ECO:0008006" key="3">
    <source>
        <dbReference type="Google" id="ProtNLM"/>
    </source>
</evidence>
<dbReference type="EMBL" id="BJXX01000056">
    <property type="protein sequence ID" value="GEN33854.1"/>
    <property type="molecule type" value="Genomic_DNA"/>
</dbReference>
<proteinExistence type="predicted"/>
<protein>
    <recommendedName>
        <fullName evidence="3">Tail sheath protein subtilisin-like domain-containing protein</fullName>
    </recommendedName>
</protein>
<reference evidence="1 2" key="1">
    <citation type="submission" date="2019-07" db="EMBL/GenBank/DDBJ databases">
        <title>Whole genome shotgun sequence of Aneurinibacillus danicus NBRC 102444.</title>
        <authorList>
            <person name="Hosoyama A."/>
            <person name="Uohara A."/>
            <person name="Ohji S."/>
            <person name="Ichikawa N."/>
        </authorList>
    </citation>
    <scope>NUCLEOTIDE SEQUENCE [LARGE SCALE GENOMIC DNA]</scope>
    <source>
        <strain evidence="1 2">NBRC 102444</strain>
    </source>
</reference>
<name>A0A511V4K8_9BACL</name>
<dbReference type="AlphaFoldDB" id="A0A511V4K8"/>
<dbReference type="RefSeq" id="WP_146809161.1">
    <property type="nucleotide sequence ID" value="NZ_BJXX01000056.1"/>
</dbReference>
<keyword evidence="2" id="KW-1185">Reference proteome</keyword>
<evidence type="ECO:0000313" key="1">
    <source>
        <dbReference type="EMBL" id="GEN33854.1"/>
    </source>
</evidence>
<organism evidence="1 2">
    <name type="scientific">Aneurinibacillus danicus</name>
    <dbReference type="NCBI Taxonomy" id="267746"/>
    <lineage>
        <taxon>Bacteria</taxon>
        <taxon>Bacillati</taxon>
        <taxon>Bacillota</taxon>
        <taxon>Bacilli</taxon>
        <taxon>Bacillales</taxon>
        <taxon>Paenibacillaceae</taxon>
        <taxon>Aneurinibacillus group</taxon>
        <taxon>Aneurinibacillus</taxon>
    </lineage>
</organism>
<dbReference type="OrthoDB" id="2078336at2"/>
<evidence type="ECO:0000313" key="2">
    <source>
        <dbReference type="Proteomes" id="UP000321157"/>
    </source>
</evidence>
<sequence>MPTGLPDAKVVIQDGGLGASSDAAGGVHLKIGVCTKGTPNQIYRVSDPSKITSTFGTGELVRALMDSMQLGARDIIVVPAAASVAGTIGDVAHTGTGGRVLEVTGTPNNRYNVIVKITKSGGVNEAQYQLSLDGSTFGPVRTIPTNGTINLQEAGLTLTFTSPTPPTTDNFVEGDEYRFETTAPQMSNADFLAAMNVVKNNSLDYEFIHVVGESDSSLWAMCASDAETLEESHKPIHFICEAKRPAEAETIDQWVQDLLTARQSFVSDRVSVVAPLVRVAALDGSVRWTNLAGVYAGILARARVSESPGKVMSFPLSNVTALMEGMDNSHIQALDEAGYITARTFEGLPGFYITNGRMMAPAGSDFEFVEVRRTVDKAARLVRQASVRFVQSEADEDGLDNLIANLAAPLNGQMMSATAPEISDFTLSIPEGQDIFSTRSLEVDLAVVPIPIMKWITVRLKLQNPNLS</sequence>
<comment type="caution">
    <text evidence="1">The sequence shown here is derived from an EMBL/GenBank/DDBJ whole genome shotgun (WGS) entry which is preliminary data.</text>
</comment>
<accession>A0A511V4K8</accession>
<dbReference type="Pfam" id="PF10758">
    <property type="entry name" value="DUF2586"/>
    <property type="match status" value="1"/>
</dbReference>
<gene>
    <name evidence="1" type="ORF">ADA01nite_13140</name>
</gene>
<dbReference type="Proteomes" id="UP000321157">
    <property type="component" value="Unassembled WGS sequence"/>
</dbReference>
<dbReference type="InterPro" id="IPR019694">
    <property type="entry name" value="Phage_HP1_Orf23"/>
</dbReference>